<dbReference type="InterPro" id="IPR056764">
    <property type="entry name" value="LbH_EIF2B3/5"/>
</dbReference>
<dbReference type="GO" id="GO:0003743">
    <property type="term" value="F:translation initiation factor activity"/>
    <property type="evidence" value="ECO:0007669"/>
    <property type="project" value="UniProtKB-KW"/>
</dbReference>
<comment type="subcellular location">
    <subcellularLocation>
        <location evidence="1">Cytoplasm</location>
        <location evidence="1">Cytosol</location>
    </subcellularLocation>
</comment>
<evidence type="ECO:0000259" key="15">
    <source>
        <dbReference type="Pfam" id="PF25084"/>
    </source>
</evidence>
<evidence type="ECO:0000256" key="12">
    <source>
        <dbReference type="ARBA" id="ARBA00046432"/>
    </source>
</evidence>
<keyword evidence="6" id="KW-0648">Protein biosynthesis</keyword>
<evidence type="ECO:0000256" key="4">
    <source>
        <dbReference type="ARBA" id="ARBA00022490"/>
    </source>
</evidence>
<dbReference type="PANTHER" id="PTHR45989:SF1">
    <property type="entry name" value="TRANSLATION INITIATION FACTOR EIF-2B SUBUNIT GAMMA"/>
    <property type="match status" value="1"/>
</dbReference>
<accession>A0A0F4GC33</accession>
<evidence type="ECO:0000256" key="3">
    <source>
        <dbReference type="ARBA" id="ARBA00018601"/>
    </source>
</evidence>
<evidence type="ECO:0000256" key="9">
    <source>
        <dbReference type="ARBA" id="ARBA00044196"/>
    </source>
</evidence>
<dbReference type="InterPro" id="IPR051960">
    <property type="entry name" value="eIF2B_gamma"/>
</dbReference>
<dbReference type="EMBL" id="LAFY01004108">
    <property type="protein sequence ID" value="KJX94931.1"/>
    <property type="molecule type" value="Genomic_DNA"/>
</dbReference>
<evidence type="ECO:0000256" key="6">
    <source>
        <dbReference type="ARBA" id="ARBA00022917"/>
    </source>
</evidence>
<comment type="similarity">
    <text evidence="2">Belongs to the eIF-2B gamma/epsilon subunits family.</text>
</comment>
<evidence type="ECO:0000256" key="2">
    <source>
        <dbReference type="ARBA" id="ARBA00007878"/>
    </source>
</evidence>
<dbReference type="CDD" id="cd04652">
    <property type="entry name" value="LbH_eIF2B_gamma_C"/>
    <property type="match status" value="1"/>
</dbReference>
<dbReference type="Gene3D" id="3.90.550.10">
    <property type="entry name" value="Spore Coat Polysaccharide Biosynthesis Protein SpsA, Chain A"/>
    <property type="match status" value="1"/>
</dbReference>
<evidence type="ECO:0000313" key="17">
    <source>
        <dbReference type="Proteomes" id="UP000033647"/>
    </source>
</evidence>
<comment type="function">
    <text evidence="11">Acts as a component of the translation initiation factor 2B (eIF2B) complex, which catalyzes the exchange of GDP for GTP on the eukaryotic initiation factor 2 (eIF2) complex gamma subunit. Its guanine nucleotide exchange factor activity is repressed when bound to eIF2 complex phosphorylated on the alpha subunit, thereby limiting the amount of methionyl-initiator methionine tRNA available to the ribosome and consequently global translation is repressed.</text>
</comment>
<dbReference type="Proteomes" id="UP000033647">
    <property type="component" value="Unassembled WGS sequence"/>
</dbReference>
<dbReference type="Gene3D" id="2.160.10.10">
    <property type="entry name" value="Hexapeptide repeat proteins"/>
    <property type="match status" value="1"/>
</dbReference>
<feature type="region of interest" description="Disordered" evidence="13">
    <location>
        <begin position="550"/>
        <end position="569"/>
    </location>
</feature>
<dbReference type="InterPro" id="IPR005835">
    <property type="entry name" value="NTP_transferase_dom"/>
</dbReference>
<comment type="subunit">
    <text evidence="12">Component of the translation initiation factor 2B (eIF2B) complex which is a heterodecamer of two sets of five different subunits: alpha, beta, gamma, delta and epsilon. Subunits alpha, beta and delta comprise a regulatory subcomplex and subunits epsilon and gamma comprise a catalytic subcomplex. Within the complex, the hexameric regulatory complex resides at the center, with the two heterodimeric catalytic subcomplexes bound on opposite sides.</text>
</comment>
<dbReference type="AlphaFoldDB" id="A0A0F4GC33"/>
<evidence type="ECO:0000256" key="7">
    <source>
        <dbReference type="ARBA" id="ARBA00030179"/>
    </source>
</evidence>
<evidence type="ECO:0000256" key="13">
    <source>
        <dbReference type="SAM" id="MobiDB-lite"/>
    </source>
</evidence>
<dbReference type="PANTHER" id="PTHR45989">
    <property type="entry name" value="TRANSLATION INITIATION FACTOR EIF-2B SUBUNIT GAMMA"/>
    <property type="match status" value="1"/>
</dbReference>
<feature type="domain" description="Nucleotidyl transferase" evidence="14">
    <location>
        <begin position="31"/>
        <end position="142"/>
    </location>
</feature>
<evidence type="ECO:0000313" key="16">
    <source>
        <dbReference type="EMBL" id="KJX94931.1"/>
    </source>
</evidence>
<feature type="region of interest" description="Disordered" evidence="13">
    <location>
        <begin position="491"/>
        <end position="531"/>
    </location>
</feature>
<name>A0A0F4GC33_9PEZI</name>
<organism evidence="16 17">
    <name type="scientific">Zymoseptoria brevis</name>
    <dbReference type="NCBI Taxonomy" id="1047168"/>
    <lineage>
        <taxon>Eukaryota</taxon>
        <taxon>Fungi</taxon>
        <taxon>Dikarya</taxon>
        <taxon>Ascomycota</taxon>
        <taxon>Pezizomycotina</taxon>
        <taxon>Dothideomycetes</taxon>
        <taxon>Dothideomycetidae</taxon>
        <taxon>Mycosphaerellales</taxon>
        <taxon>Mycosphaerellaceae</taxon>
        <taxon>Zymoseptoria</taxon>
    </lineage>
</organism>
<dbReference type="InterPro" id="IPR029044">
    <property type="entry name" value="Nucleotide-diphossugar_trans"/>
</dbReference>
<dbReference type="SUPFAM" id="SSF53448">
    <property type="entry name" value="Nucleotide-diphospho-sugar transferases"/>
    <property type="match status" value="1"/>
</dbReference>
<dbReference type="STRING" id="1047168.A0A0F4GC33"/>
<dbReference type="OrthoDB" id="10250549at2759"/>
<comment type="caution">
    <text evidence="16">The sequence shown here is derived from an EMBL/GenBank/DDBJ whole genome shotgun (WGS) entry which is preliminary data.</text>
</comment>
<reference evidence="16 17" key="1">
    <citation type="submission" date="2015-03" db="EMBL/GenBank/DDBJ databases">
        <title>RNA-seq based gene annotation and comparative genomics of four Zymoseptoria species reveal species-specific pathogenicity related genes and transposable element activity.</title>
        <authorList>
            <person name="Grandaubert J."/>
            <person name="Bhattacharyya A."/>
            <person name="Stukenbrock E.H."/>
        </authorList>
    </citation>
    <scope>NUCLEOTIDE SEQUENCE [LARGE SCALE GENOMIC DNA]</scope>
    <source>
        <strain evidence="16 17">Zb18110</strain>
    </source>
</reference>
<dbReference type="GO" id="GO:0005829">
    <property type="term" value="C:cytosol"/>
    <property type="evidence" value="ECO:0007669"/>
    <property type="project" value="UniProtKB-SubCell"/>
</dbReference>
<keyword evidence="5 16" id="KW-0396">Initiation factor</keyword>
<sequence length="569" mass="62076">MPHATAPTSGLQAFILCGPGESLSTFTSNPRDLSKAMMPIANRPMVWYPLEWCYRMGINDITLVTPPESQPALEAALATNPALTSLPSPKPEILAPKDLEQTTGTGAILRLAEVQKRIISDFVILPCDLVSELDGSRILQQWMNLNPLSPSKKRKGGLGVYYPTQGLEGISNKNDETDFIATTPLARPAVPPPHGSLRPEVETVALSIPTDSLKDSIEENNGVFKMRVQLTQKYGRVKLKMKHRDAHVYIFPKWVKDFAARNESFDSISEDVLGWWAKAQWQNGLGEKLGLDEVLNQHEASLEDMENSQIEEDIADAAQLSSTQISLPVRPATDTTFASRVGSRASLAKGLEPLEVPRLLAYIQPNSPSGLPTADHPLIRRIDTSAALLSVSLYLAKQTFATHPLAPEHKIHPSAIVGLQSRVAQEDSLIAENVKIGTRSVIKESVVGANCEVGNYVKLTRCLLMDGVRVGDGVQLTGCIVGRRARIEGMKPIPAEPAEAATEEDGKARKKKPARDDDEEDRTKLTECEVAPNFVVQAGTEAKGEKMMAELAGMEDESEEEEATEDDLA</sequence>
<feature type="domain" description="EIF2B subunit epsilon/gamma LbH" evidence="15">
    <location>
        <begin position="421"/>
        <end position="488"/>
    </location>
</feature>
<evidence type="ECO:0000256" key="1">
    <source>
        <dbReference type="ARBA" id="ARBA00004514"/>
    </source>
</evidence>
<evidence type="ECO:0000256" key="11">
    <source>
        <dbReference type="ARBA" id="ARBA00045373"/>
    </source>
</evidence>
<dbReference type="Pfam" id="PF00483">
    <property type="entry name" value="NTP_transferase"/>
    <property type="match status" value="1"/>
</dbReference>
<dbReference type="Pfam" id="PF25084">
    <property type="entry name" value="LbH_EIF2B"/>
    <property type="match status" value="1"/>
</dbReference>
<dbReference type="GO" id="GO:0005851">
    <property type="term" value="C:eukaryotic translation initiation factor 2B complex"/>
    <property type="evidence" value="ECO:0007669"/>
    <property type="project" value="TreeGrafter"/>
</dbReference>
<dbReference type="GO" id="GO:0005085">
    <property type="term" value="F:guanyl-nucleotide exchange factor activity"/>
    <property type="evidence" value="ECO:0007669"/>
    <property type="project" value="TreeGrafter"/>
</dbReference>
<evidence type="ECO:0000256" key="5">
    <source>
        <dbReference type="ARBA" id="ARBA00022540"/>
    </source>
</evidence>
<gene>
    <name evidence="16" type="ORF">TI39_contig4149g00006</name>
</gene>
<keyword evidence="4" id="KW-0963">Cytoplasm</keyword>
<keyword evidence="17" id="KW-1185">Reference proteome</keyword>
<evidence type="ECO:0000259" key="14">
    <source>
        <dbReference type="Pfam" id="PF00483"/>
    </source>
</evidence>
<proteinExistence type="inferred from homology"/>
<evidence type="ECO:0000256" key="8">
    <source>
        <dbReference type="ARBA" id="ARBA00031190"/>
    </source>
</evidence>
<dbReference type="GO" id="GO:0002183">
    <property type="term" value="P:cytoplasmic translational initiation"/>
    <property type="evidence" value="ECO:0007669"/>
    <property type="project" value="TreeGrafter"/>
</dbReference>
<protein>
    <recommendedName>
        <fullName evidence="3">Mannose-1-phosphate guanyltransferase</fullName>
    </recommendedName>
    <alternativeName>
        <fullName evidence="8">GDP-mannose pyrophosphorylase</fullName>
    </alternativeName>
    <alternativeName>
        <fullName evidence="7">GTP-mannose-1-phosphate guanylyltransferase</fullName>
    </alternativeName>
    <alternativeName>
        <fullName evidence="9">Translation initiation factor eIF2B subunit gamma</fullName>
    </alternativeName>
    <alternativeName>
        <fullName evidence="10">eIF2B GDP-GTP exchange factor subunit gamma</fullName>
    </alternativeName>
</protein>
<evidence type="ECO:0000256" key="10">
    <source>
        <dbReference type="ARBA" id="ARBA00044229"/>
    </source>
</evidence>
<feature type="compositionally biased region" description="Acidic residues" evidence="13">
    <location>
        <begin position="553"/>
        <end position="569"/>
    </location>
</feature>